<accession>A0A0E9S1A8</accession>
<reference evidence="1" key="1">
    <citation type="submission" date="2014-11" db="EMBL/GenBank/DDBJ databases">
        <authorList>
            <person name="Amaro Gonzalez C."/>
        </authorList>
    </citation>
    <scope>NUCLEOTIDE SEQUENCE</scope>
</reference>
<organism evidence="1">
    <name type="scientific">Anguilla anguilla</name>
    <name type="common">European freshwater eel</name>
    <name type="synonym">Muraena anguilla</name>
    <dbReference type="NCBI Taxonomy" id="7936"/>
    <lineage>
        <taxon>Eukaryota</taxon>
        <taxon>Metazoa</taxon>
        <taxon>Chordata</taxon>
        <taxon>Craniata</taxon>
        <taxon>Vertebrata</taxon>
        <taxon>Euteleostomi</taxon>
        <taxon>Actinopterygii</taxon>
        <taxon>Neopterygii</taxon>
        <taxon>Teleostei</taxon>
        <taxon>Anguilliformes</taxon>
        <taxon>Anguillidae</taxon>
        <taxon>Anguilla</taxon>
    </lineage>
</organism>
<sequence>MVSVLSNVREITAGLDLHSENKYQRNIKEVSRNTRAILITFNFSSCSTDSKE</sequence>
<name>A0A0E9S1A8_ANGAN</name>
<dbReference type="EMBL" id="GBXM01073595">
    <property type="protein sequence ID" value="JAH34982.1"/>
    <property type="molecule type" value="Transcribed_RNA"/>
</dbReference>
<dbReference type="AlphaFoldDB" id="A0A0E9S1A8"/>
<protein>
    <submittedName>
        <fullName evidence="1">Uncharacterized protein</fullName>
    </submittedName>
</protein>
<proteinExistence type="predicted"/>
<reference evidence="1" key="2">
    <citation type="journal article" date="2015" name="Fish Shellfish Immunol.">
        <title>Early steps in the European eel (Anguilla anguilla)-Vibrio vulnificus interaction in the gills: Role of the RtxA13 toxin.</title>
        <authorList>
            <person name="Callol A."/>
            <person name="Pajuelo D."/>
            <person name="Ebbesson L."/>
            <person name="Teles M."/>
            <person name="MacKenzie S."/>
            <person name="Amaro C."/>
        </authorList>
    </citation>
    <scope>NUCLEOTIDE SEQUENCE</scope>
</reference>
<evidence type="ECO:0000313" key="1">
    <source>
        <dbReference type="EMBL" id="JAH34982.1"/>
    </source>
</evidence>